<comment type="subcellular location">
    <subcellularLocation>
        <location evidence="2">Cytoplasm</location>
    </subcellularLocation>
    <subcellularLocation>
        <location evidence="2">Nucleus</location>
    </subcellularLocation>
</comment>
<gene>
    <name evidence="4" type="ORF">DCS_00402</name>
</gene>
<name>A0A151GQJ9_DRECN</name>
<dbReference type="InterPro" id="IPR029006">
    <property type="entry name" value="ADF-H/Gelsolin-like_dom_sf"/>
</dbReference>
<dbReference type="PROSITE" id="PS51263">
    <property type="entry name" value="ADF_H"/>
    <property type="match status" value="1"/>
</dbReference>
<dbReference type="GO" id="GO:0030479">
    <property type="term" value="C:actin cortical patch"/>
    <property type="evidence" value="ECO:0007669"/>
    <property type="project" value="EnsemblFungi"/>
</dbReference>
<evidence type="ECO:0000313" key="4">
    <source>
        <dbReference type="EMBL" id="KYK59272.1"/>
    </source>
</evidence>
<dbReference type="InterPro" id="IPR002108">
    <property type="entry name" value="ADF-H"/>
</dbReference>
<dbReference type="Pfam" id="PF00241">
    <property type="entry name" value="Cofilin_ADF"/>
    <property type="match status" value="1"/>
</dbReference>
<dbReference type="RefSeq" id="XP_040658624.1">
    <property type="nucleotide sequence ID" value="XM_040797741.1"/>
</dbReference>
<dbReference type="PANTHER" id="PTHR11249">
    <property type="entry name" value="GLIAL FACTOR NATURATION FACTOR"/>
    <property type="match status" value="1"/>
</dbReference>
<accession>A0A151GQJ9</accession>
<dbReference type="Proteomes" id="UP000076580">
    <property type="component" value="Chromosome 01"/>
</dbReference>
<comment type="caution">
    <text evidence="4">The sequence shown here is derived from an EMBL/GenBank/DDBJ whole genome shotgun (WGS) entry which is preliminary data.</text>
</comment>
<dbReference type="SUPFAM" id="SSF55753">
    <property type="entry name" value="Actin depolymerizing proteins"/>
    <property type="match status" value="1"/>
</dbReference>
<evidence type="ECO:0000259" key="3">
    <source>
        <dbReference type="PROSITE" id="PS51263"/>
    </source>
</evidence>
<evidence type="ECO:0000256" key="2">
    <source>
        <dbReference type="PIRNR" id="PIRNR001788"/>
    </source>
</evidence>
<keyword evidence="2" id="KW-0963">Cytoplasm</keyword>
<dbReference type="GeneID" id="63713045"/>
<dbReference type="Gene3D" id="3.40.20.10">
    <property type="entry name" value="Severin"/>
    <property type="match status" value="1"/>
</dbReference>
<feature type="domain" description="ADF-H" evidence="3">
    <location>
        <begin position="1"/>
        <end position="106"/>
    </location>
</feature>
<dbReference type="AlphaFoldDB" id="A0A151GQJ9"/>
<proteinExistence type="inferred from homology"/>
<keyword evidence="5" id="KW-1185">Reference proteome</keyword>
<dbReference type="GO" id="GO:0071933">
    <property type="term" value="F:Arp2/3 complex binding"/>
    <property type="evidence" value="ECO:0007669"/>
    <property type="project" value="EnsemblFungi"/>
</dbReference>
<dbReference type="GO" id="GO:0034316">
    <property type="term" value="P:negative regulation of Arp2/3 complex-mediated actin nucleation"/>
    <property type="evidence" value="ECO:0007669"/>
    <property type="project" value="EnsemblFungi"/>
</dbReference>
<dbReference type="PANTHER" id="PTHR11249:SF2">
    <property type="entry name" value="GLIA MATURATION FACTOR"/>
    <property type="match status" value="1"/>
</dbReference>
<dbReference type="PIRSF" id="PIRSF001788">
    <property type="entry name" value="GMF-beta"/>
    <property type="match status" value="1"/>
</dbReference>
<comment type="similarity">
    <text evidence="1 2">Belongs to the actin-binding proteins ADF family. GMF subfamily.</text>
</comment>
<reference evidence="4 5" key="1">
    <citation type="journal article" date="2016" name="Sci. Rep.">
        <title>Insights into Adaptations to a Near-Obligate Nematode Endoparasitic Lifestyle from the Finished Genome of Drechmeria coniospora.</title>
        <authorList>
            <person name="Zhang L."/>
            <person name="Zhou Z."/>
            <person name="Guo Q."/>
            <person name="Fokkens L."/>
            <person name="Miskei M."/>
            <person name="Pocsi I."/>
            <person name="Zhang W."/>
            <person name="Chen M."/>
            <person name="Wang L."/>
            <person name="Sun Y."/>
            <person name="Donzelli B.G."/>
            <person name="Gibson D.M."/>
            <person name="Nelson D.R."/>
            <person name="Luo J.G."/>
            <person name="Rep M."/>
            <person name="Liu H."/>
            <person name="Yang S."/>
            <person name="Wang J."/>
            <person name="Krasnoff S.B."/>
            <person name="Xu Y."/>
            <person name="Molnar I."/>
            <person name="Lin M."/>
        </authorList>
    </citation>
    <scope>NUCLEOTIDE SEQUENCE [LARGE SCALE GENOMIC DNA]</scope>
    <source>
        <strain evidence="4 5">ARSEF 6962</strain>
    </source>
</reference>
<dbReference type="EMBL" id="LAYC01000001">
    <property type="protein sequence ID" value="KYK59272.1"/>
    <property type="molecule type" value="Genomic_DNA"/>
</dbReference>
<protein>
    <submittedName>
        <fullName evidence="4">GMF family protein</fullName>
    </submittedName>
</protein>
<dbReference type="CDD" id="cd11283">
    <property type="entry name" value="ADF_GMF-beta_like"/>
    <property type="match status" value="1"/>
</dbReference>
<dbReference type="InterPro" id="IPR011171">
    <property type="entry name" value="GMF"/>
</dbReference>
<dbReference type="GO" id="GO:0071846">
    <property type="term" value="P:actin filament debranching"/>
    <property type="evidence" value="ECO:0007669"/>
    <property type="project" value="EnsemblFungi"/>
</dbReference>
<dbReference type="GO" id="GO:0005634">
    <property type="term" value="C:nucleus"/>
    <property type="evidence" value="ECO:0007669"/>
    <property type="project" value="UniProtKB-SubCell"/>
</dbReference>
<sequence>MIDKNTHEIRQDEDKTVYKSLEELAEDLPDHSPRYVLLSYPLTMADGRTSVPYVMLYYLPDTCNAAVRMLYAGAKELMRNTSEVGRIFDIESVDDLEQLPTRLASE</sequence>
<evidence type="ECO:0000313" key="5">
    <source>
        <dbReference type="Proteomes" id="UP000076580"/>
    </source>
</evidence>
<keyword evidence="2" id="KW-0539">Nucleus</keyword>
<dbReference type="STRING" id="98403.A0A151GQJ9"/>
<dbReference type="GO" id="GO:0003779">
    <property type="term" value="F:actin binding"/>
    <property type="evidence" value="ECO:0007669"/>
    <property type="project" value="InterPro"/>
</dbReference>
<dbReference type="FunCoup" id="A0A151GQJ9">
    <property type="interactions" value="78"/>
</dbReference>
<evidence type="ECO:0000256" key="1">
    <source>
        <dbReference type="ARBA" id="ARBA00010055"/>
    </source>
</evidence>
<dbReference type="InParanoid" id="A0A151GQJ9"/>
<organism evidence="4 5">
    <name type="scientific">Drechmeria coniospora</name>
    <name type="common">Nematophagous fungus</name>
    <name type="synonym">Meria coniospora</name>
    <dbReference type="NCBI Taxonomy" id="98403"/>
    <lineage>
        <taxon>Eukaryota</taxon>
        <taxon>Fungi</taxon>
        <taxon>Dikarya</taxon>
        <taxon>Ascomycota</taxon>
        <taxon>Pezizomycotina</taxon>
        <taxon>Sordariomycetes</taxon>
        <taxon>Hypocreomycetidae</taxon>
        <taxon>Hypocreales</taxon>
        <taxon>Ophiocordycipitaceae</taxon>
        <taxon>Drechmeria</taxon>
    </lineage>
</organism>